<comment type="function">
    <text evidence="5">3'-5'-exoribonuclease that specifically recognizes RNAs polyuridylated at their 3' end and mediates their degradation. Component of an exosome-independent RNA degradation pathway that mediates degradation of cytoplasmic mRNAs that have been deadenylated and subsequently uridylated at their 3'.</text>
</comment>
<keyword evidence="5" id="KW-0540">Nuclease</keyword>
<evidence type="ECO:0000256" key="2">
    <source>
        <dbReference type="ARBA" id="ARBA00022723"/>
    </source>
</evidence>
<dbReference type="Gene3D" id="2.40.50.700">
    <property type="match status" value="1"/>
</dbReference>
<feature type="site" description="Important for catalytic activity" evidence="5">
    <location>
        <position position="320"/>
    </location>
</feature>
<organism evidence="7 8">
    <name type="scientific">Musa acuminata subsp. malaccensis</name>
    <name type="common">Wild banana</name>
    <name type="synonym">Musa malaccensis</name>
    <dbReference type="NCBI Taxonomy" id="214687"/>
    <lineage>
        <taxon>Eukaryota</taxon>
        <taxon>Viridiplantae</taxon>
        <taxon>Streptophyta</taxon>
        <taxon>Embryophyta</taxon>
        <taxon>Tracheophyta</taxon>
        <taxon>Spermatophyta</taxon>
        <taxon>Magnoliopsida</taxon>
        <taxon>Liliopsida</taxon>
        <taxon>Zingiberales</taxon>
        <taxon>Musaceae</taxon>
        <taxon>Musa</taxon>
    </lineage>
</organism>
<dbReference type="GO" id="GO:0000175">
    <property type="term" value="F:3'-5'-RNA exonuclease activity"/>
    <property type="evidence" value="ECO:0000318"/>
    <property type="project" value="GO_Central"/>
</dbReference>
<feature type="binding site" evidence="5">
    <location>
        <position position="312"/>
    </location>
    <ligand>
        <name>Mg(2+)</name>
        <dbReference type="ChEBI" id="CHEBI:18420"/>
    </ligand>
</feature>
<keyword evidence="1 5" id="KW-0963">Cytoplasm</keyword>
<keyword evidence="5" id="KW-0269">Exonuclease</keyword>
<dbReference type="GO" id="GO:0000932">
    <property type="term" value="C:P-body"/>
    <property type="evidence" value="ECO:0000318"/>
    <property type="project" value="GO_Central"/>
</dbReference>
<name>A0A804J8E3_MUSAM</name>
<dbReference type="InterPro" id="IPR001900">
    <property type="entry name" value="RNase_II/R"/>
</dbReference>
<evidence type="ECO:0000313" key="7">
    <source>
        <dbReference type="EnsemblPlants" id="Ma05_p25310.1"/>
    </source>
</evidence>
<dbReference type="PANTHER" id="PTHR23355:SF9">
    <property type="entry name" value="DIS3-LIKE EXONUCLEASE 2"/>
    <property type="match status" value="1"/>
</dbReference>
<dbReference type="GO" id="GO:0046872">
    <property type="term" value="F:metal ion binding"/>
    <property type="evidence" value="ECO:0007669"/>
    <property type="project" value="UniProtKB-KW"/>
</dbReference>
<keyword evidence="5" id="KW-0464">Manganese</keyword>
<dbReference type="InterPro" id="IPR041505">
    <property type="entry name" value="Dis3_CSD2"/>
</dbReference>
<evidence type="ECO:0000256" key="5">
    <source>
        <dbReference type="HAMAP-Rule" id="MF_03045"/>
    </source>
</evidence>
<evidence type="ECO:0000313" key="8">
    <source>
        <dbReference type="Proteomes" id="UP000012960"/>
    </source>
</evidence>
<dbReference type="InterPro" id="IPR028591">
    <property type="entry name" value="DIS3L2"/>
</dbReference>
<keyword evidence="5" id="KW-0378">Hydrolase</keyword>
<dbReference type="OMA" id="WACVVHF"/>
<accession>A0A804J8E3</accession>
<dbReference type="GeneID" id="103985889"/>
<keyword evidence="8" id="KW-1185">Reference proteome</keyword>
<dbReference type="AlphaFoldDB" id="A0A804J8E3"/>
<dbReference type="GO" id="GO:0006402">
    <property type="term" value="P:mRNA catabolic process"/>
    <property type="evidence" value="ECO:0000318"/>
    <property type="project" value="GO_Central"/>
</dbReference>
<evidence type="ECO:0000256" key="4">
    <source>
        <dbReference type="ARBA" id="ARBA00022884"/>
    </source>
</evidence>
<dbReference type="Proteomes" id="UP000012960">
    <property type="component" value="Unplaced"/>
</dbReference>
<keyword evidence="2 5" id="KW-0479">Metal-binding</keyword>
<dbReference type="PANTHER" id="PTHR23355">
    <property type="entry name" value="RIBONUCLEASE"/>
    <property type="match status" value="1"/>
</dbReference>
<dbReference type="HAMAP" id="MF_03045">
    <property type="entry name" value="DIS3L2"/>
    <property type="match status" value="1"/>
</dbReference>
<dbReference type="InterPro" id="IPR012340">
    <property type="entry name" value="NA-bd_OB-fold"/>
</dbReference>
<dbReference type="InterPro" id="IPR022966">
    <property type="entry name" value="RNase_II/R_CS"/>
</dbReference>
<evidence type="ECO:0000259" key="6">
    <source>
        <dbReference type="SMART" id="SM00955"/>
    </source>
</evidence>
<dbReference type="EC" id="3.1.13.-" evidence="5"/>
<dbReference type="SUPFAM" id="SSF50249">
    <property type="entry name" value="Nucleic acid-binding proteins"/>
    <property type="match status" value="2"/>
</dbReference>
<dbReference type="EnsemblPlants" id="Ma05_t25310.1">
    <property type="protein sequence ID" value="Ma05_p25310.1"/>
    <property type="gene ID" value="Ma05_g25310"/>
</dbReference>
<dbReference type="GO" id="GO:0000956">
    <property type="term" value="P:nuclear-transcribed mRNA catabolic process"/>
    <property type="evidence" value="ECO:0007669"/>
    <property type="project" value="UniProtKB-UniRule"/>
</dbReference>
<keyword evidence="3 5" id="KW-0460">Magnesium</keyword>
<dbReference type="OrthoDB" id="372421at2759"/>
<keyword evidence="4 5" id="KW-0694">RNA-binding</keyword>
<comment type="cofactor">
    <cofactor evidence="5">
        <name>Mg(2+)</name>
        <dbReference type="ChEBI" id="CHEBI:18420"/>
    </cofactor>
    <cofactor evidence="5">
        <name>Mn(2+)</name>
        <dbReference type="ChEBI" id="CHEBI:29035"/>
    </cofactor>
</comment>
<dbReference type="Pfam" id="PF17849">
    <property type="entry name" value="OB_Dis3"/>
    <property type="match status" value="1"/>
</dbReference>
<reference evidence="7" key="1">
    <citation type="submission" date="2021-05" db="UniProtKB">
        <authorList>
            <consortium name="EnsemblPlants"/>
        </authorList>
    </citation>
    <scope>IDENTIFICATION</scope>
    <source>
        <strain evidence="7">subsp. malaccensis</strain>
    </source>
</reference>
<proteinExistence type="inferred from homology"/>
<dbReference type="Gene3D" id="2.40.50.690">
    <property type="match status" value="1"/>
</dbReference>
<dbReference type="Pfam" id="PF00773">
    <property type="entry name" value="RNB"/>
    <property type="match status" value="1"/>
</dbReference>
<dbReference type="GO" id="GO:1990074">
    <property type="term" value="P:polyuridylation-dependent mRNA catabolic process"/>
    <property type="evidence" value="ECO:0007669"/>
    <property type="project" value="UniProtKB-UniRule"/>
</dbReference>
<dbReference type="FunCoup" id="A0A804J8E3">
    <property type="interactions" value="4246"/>
</dbReference>
<dbReference type="Gramene" id="Ma05_t25310.1">
    <property type="protein sequence ID" value="Ma05_p25310.1"/>
    <property type="gene ID" value="Ma05_g25310"/>
</dbReference>
<protein>
    <recommendedName>
        <fullName evidence="5">DIS3-like exonuclease 2</fullName>
        <ecNumber evidence="5">3.1.13.-</ecNumber>
    </recommendedName>
</protein>
<comment type="subcellular location">
    <subcellularLocation>
        <location evidence="5">Cytoplasm</location>
    </subcellularLocation>
    <subcellularLocation>
        <location evidence="5">Cytoplasm</location>
        <location evidence="5">P-body</location>
    </subcellularLocation>
</comment>
<feature type="domain" description="RNB" evidence="6">
    <location>
        <begin position="300"/>
        <end position="649"/>
    </location>
</feature>
<evidence type="ECO:0000256" key="3">
    <source>
        <dbReference type="ARBA" id="ARBA00022842"/>
    </source>
</evidence>
<dbReference type="SMART" id="SM00955">
    <property type="entry name" value="RNB"/>
    <property type="match status" value="1"/>
</dbReference>
<dbReference type="GO" id="GO:0003723">
    <property type="term" value="F:RNA binding"/>
    <property type="evidence" value="ECO:0007669"/>
    <property type="project" value="UniProtKB-KW"/>
</dbReference>
<sequence length="887" mass="99063">MAFLTGIPNNHPLPTSSVPVAVAAPPRNSQMNFALHWPEQAVKEAIEKGRAFKATFRVNAYDRKEAFCTVDGLPVDVLINGADAQNRAIEGDVVAVMLDPVVYWTKLRGSNDALISKATTDSTENRDSEKGEAARALERIRATLSCNPSKRPTGRVLSIIRSSPRREAVIGLLASNPWFPEGEEYGRELDYIQLIPTNSKLPMMVITVESLPGCVKERLINGDVSIERELVAARIEEWKEGSVCPKAQVIRMLGRAEEIGPQISAVLFEHAIRAADFSPESLSCLPEAPWKIPTEEYETRKDLRNTCTFTIDPASATDLDDAISIEKVSEKVFRIGVHIADVSRFVLPDTALDREARIRSTSVYIPQHKLPMLPPELSEEACSLVPGEDRLAFSITWDIDDTGNITGRWIGRSVIHSCCKLSYDDAQDIIDGGFEVDVSGKTVPKLHGQFELKDVVDSLRSLHGITKKMREIRLRNGAFWIETPKLVFLLDESGNPYDSLLGVRKESSCLVEELMLLANRSVAEVISKAFPDCALLRRHAEPMSMKLKEFQEFCRKLELDASSSGKLQLALPRMRQKLKNDPVLLQILLARAARTMQLAVYFCTGDLRGREDEWAHYGLSIPLYTHFTSPLRRYPDIIVHRTLAAVVEAEEAYAEKRLSCAAYDSGDGIGNGCFTGLYFDREAAESEEGRETLLSAAVRYRVPASEVVSEVAAYCNEKKRASKHAEQSAENVYLWGLLKNKKVMFSEARVLTVGPYFMTVYIYKFAIERRIYFGEVEGLAVKWIATTGILVLSTNTEPSQKSYLPRSCRKIEDIELTMSQCRIVTPEDKNKCITIAPSSYNTESDVTATPPLRFPSVIRVLSIVPVAIHAIIEHNGRVNFEAKLYIQ</sequence>
<dbReference type="InterPro" id="IPR050180">
    <property type="entry name" value="RNR_Ribonuclease"/>
</dbReference>
<feature type="binding site" evidence="5">
    <location>
        <position position="321"/>
    </location>
    <ligand>
        <name>Mg(2+)</name>
        <dbReference type="ChEBI" id="CHEBI:18420"/>
    </ligand>
</feature>
<dbReference type="PROSITE" id="PS01175">
    <property type="entry name" value="RIBONUCLEASE_II"/>
    <property type="match status" value="1"/>
</dbReference>
<dbReference type="InParanoid" id="A0A804J8E3"/>
<comment type="similarity">
    <text evidence="5">Belongs to the RNR ribonuclease family. DIS3L2 subfamily.</text>
</comment>
<evidence type="ECO:0000256" key="1">
    <source>
        <dbReference type="ARBA" id="ARBA00022490"/>
    </source>
</evidence>